<evidence type="ECO:0000259" key="1">
    <source>
        <dbReference type="Pfam" id="PF06276"/>
    </source>
</evidence>
<reference evidence="2 3" key="1">
    <citation type="submission" date="2019-03" db="EMBL/GenBank/DDBJ databases">
        <title>Genomic Encyclopedia of Type Strains, Phase IV (KMG-IV): sequencing the most valuable type-strain genomes for metagenomic binning, comparative biology and taxonomic classification.</title>
        <authorList>
            <person name="Goeker M."/>
        </authorList>
    </citation>
    <scope>NUCLEOTIDE SEQUENCE [LARGE SCALE GENOMIC DNA]</scope>
    <source>
        <strain evidence="2 3">DSM 24979</strain>
    </source>
</reference>
<dbReference type="Proteomes" id="UP000295658">
    <property type="component" value="Unassembled WGS sequence"/>
</dbReference>
<dbReference type="InterPro" id="IPR022770">
    <property type="entry name" value="IucA/IucC-like_C"/>
</dbReference>
<sequence>MHLSADEIKQLEKFRLSNNRTNSPLAIRIDRLLDENELIAYLQSVRQKIGARNQAAAASMLIKRHSFLVAIVLYAMSVWNKRLSLSFDRIWMETDDESETWLPTFRFESLECTMADENRDKWREKTIQLLFAEHITLLIEQLRKITNISPLILWENIAIYIVWLYETLLEENKSVHLHNRIYDDFLFVIQEADGRFFGPYSQNPLRRFWKGEKGDRRRSTCCLYYQTAARSHCRTCPLRCESS</sequence>
<accession>A0A4R1QCI9</accession>
<comment type="caution">
    <text evidence="2">The sequence shown here is derived from an EMBL/GenBank/DDBJ whole genome shotgun (WGS) entry which is preliminary data.</text>
</comment>
<name>A0A4R1QCI9_9BACL</name>
<gene>
    <name evidence="2" type="ORF">EDD69_10913</name>
</gene>
<evidence type="ECO:0000313" key="3">
    <source>
        <dbReference type="Proteomes" id="UP000295658"/>
    </source>
</evidence>
<dbReference type="Pfam" id="PF06276">
    <property type="entry name" value="FhuF"/>
    <property type="match status" value="1"/>
</dbReference>
<protein>
    <submittedName>
        <fullName evidence="2">Siderophore-iron reductase FhuF</fullName>
    </submittedName>
</protein>
<dbReference type="GO" id="GO:0003824">
    <property type="term" value="F:catalytic activity"/>
    <property type="evidence" value="ECO:0007669"/>
    <property type="project" value="UniProtKB-ARBA"/>
</dbReference>
<feature type="domain" description="Aerobactin siderophore biosynthesis IucA/IucC-like C-terminal" evidence="1">
    <location>
        <begin position="90"/>
        <end position="172"/>
    </location>
</feature>
<dbReference type="OrthoDB" id="5870636at2"/>
<dbReference type="EMBL" id="SLUL01000009">
    <property type="protein sequence ID" value="TCL48383.1"/>
    <property type="molecule type" value="Genomic_DNA"/>
</dbReference>
<evidence type="ECO:0000313" key="2">
    <source>
        <dbReference type="EMBL" id="TCL48383.1"/>
    </source>
</evidence>
<dbReference type="AlphaFoldDB" id="A0A4R1QCI9"/>
<proteinExistence type="predicted"/>
<organism evidence="2 3">
    <name type="scientific">Thermolongibacillus altinsuensis</name>
    <dbReference type="NCBI Taxonomy" id="575256"/>
    <lineage>
        <taxon>Bacteria</taxon>
        <taxon>Bacillati</taxon>
        <taxon>Bacillota</taxon>
        <taxon>Bacilli</taxon>
        <taxon>Bacillales</taxon>
        <taxon>Anoxybacillaceae</taxon>
        <taxon>Thermolongibacillus</taxon>
    </lineage>
</organism>
<keyword evidence="3" id="KW-1185">Reference proteome</keyword>
<dbReference type="RefSeq" id="WP_132948713.1">
    <property type="nucleotide sequence ID" value="NZ_SLUL01000009.1"/>
</dbReference>